<sequence>MYEGQRSESILIGNYEISEEDYFKVISNKTSIFFSMACELGTIIAGASEHYRKSLVSYGYNLGIAYQMMDDLKSVIFLKMEKEDKSYQTDFERRLVTLPIIVAYKLSNKEEKEIIKNFYNGKIFNKDSVIEIISCDMVIAEVKKKIACYVLKAKEELRDIKESKYKIALQEYCEHFLKETE</sequence>
<dbReference type="PANTHER" id="PTHR12001:SF69">
    <property type="entry name" value="ALL TRANS-POLYPRENYL-DIPHOSPHATE SYNTHASE PDSS1"/>
    <property type="match status" value="1"/>
</dbReference>
<comment type="caution">
    <text evidence="6">The sequence shown here is derived from an EMBL/GenBank/DDBJ whole genome shotgun (WGS) entry which is preliminary data.</text>
</comment>
<accession>A0A4R1QUJ2</accession>
<evidence type="ECO:0000256" key="5">
    <source>
        <dbReference type="ARBA" id="ARBA00022842"/>
    </source>
</evidence>
<evidence type="ECO:0000256" key="4">
    <source>
        <dbReference type="ARBA" id="ARBA00022723"/>
    </source>
</evidence>
<evidence type="ECO:0000256" key="3">
    <source>
        <dbReference type="ARBA" id="ARBA00022679"/>
    </source>
</evidence>
<keyword evidence="7" id="KW-1185">Reference proteome</keyword>
<dbReference type="GO" id="GO:0004659">
    <property type="term" value="F:prenyltransferase activity"/>
    <property type="evidence" value="ECO:0007669"/>
    <property type="project" value="InterPro"/>
</dbReference>
<evidence type="ECO:0000256" key="2">
    <source>
        <dbReference type="ARBA" id="ARBA00006706"/>
    </source>
</evidence>
<reference evidence="6 7" key="1">
    <citation type="submission" date="2019-03" db="EMBL/GenBank/DDBJ databases">
        <title>Genomic Encyclopedia of Type Strains, Phase IV (KMG-IV): sequencing the most valuable type-strain genomes for metagenomic binning, comparative biology and taxonomic classification.</title>
        <authorList>
            <person name="Goeker M."/>
        </authorList>
    </citation>
    <scope>NUCLEOTIDE SEQUENCE [LARGE SCALE GENOMIC DNA]</scope>
    <source>
        <strain evidence="6 7">DSM 100556</strain>
    </source>
</reference>
<dbReference type="GO" id="GO:0046872">
    <property type="term" value="F:metal ion binding"/>
    <property type="evidence" value="ECO:0007669"/>
    <property type="project" value="UniProtKB-KW"/>
</dbReference>
<dbReference type="Proteomes" id="UP000295718">
    <property type="component" value="Unassembled WGS sequence"/>
</dbReference>
<dbReference type="OrthoDB" id="9805316at2"/>
<evidence type="ECO:0000313" key="7">
    <source>
        <dbReference type="Proteomes" id="UP000295718"/>
    </source>
</evidence>
<comment type="cofactor">
    <cofactor evidence="1">
        <name>Mg(2+)</name>
        <dbReference type="ChEBI" id="CHEBI:18420"/>
    </cofactor>
</comment>
<dbReference type="AlphaFoldDB" id="A0A4R1QUJ2"/>
<name>A0A4R1QUJ2_9FIRM</name>
<dbReference type="PANTHER" id="PTHR12001">
    <property type="entry name" value="GERANYLGERANYL PYROPHOSPHATE SYNTHASE"/>
    <property type="match status" value="1"/>
</dbReference>
<dbReference type="STRING" id="1469948.GCA_000732725_03860"/>
<organism evidence="6 7">
    <name type="scientific">Kineothrix alysoides</name>
    <dbReference type="NCBI Taxonomy" id="1469948"/>
    <lineage>
        <taxon>Bacteria</taxon>
        <taxon>Bacillati</taxon>
        <taxon>Bacillota</taxon>
        <taxon>Clostridia</taxon>
        <taxon>Lachnospirales</taxon>
        <taxon>Lachnospiraceae</taxon>
        <taxon>Kineothrix</taxon>
    </lineage>
</organism>
<proteinExistence type="inferred from homology"/>
<dbReference type="InterPro" id="IPR008949">
    <property type="entry name" value="Isoprenoid_synthase_dom_sf"/>
</dbReference>
<dbReference type="Pfam" id="PF00348">
    <property type="entry name" value="polyprenyl_synt"/>
    <property type="match status" value="1"/>
</dbReference>
<gene>
    <name evidence="6" type="ORF">EDD76_108174</name>
</gene>
<dbReference type="Gene3D" id="1.10.600.10">
    <property type="entry name" value="Farnesyl Diphosphate Synthase"/>
    <property type="match status" value="1"/>
</dbReference>
<dbReference type="SUPFAM" id="SSF48576">
    <property type="entry name" value="Terpenoid synthases"/>
    <property type="match status" value="1"/>
</dbReference>
<keyword evidence="4" id="KW-0479">Metal-binding</keyword>
<evidence type="ECO:0000256" key="1">
    <source>
        <dbReference type="ARBA" id="ARBA00001946"/>
    </source>
</evidence>
<keyword evidence="5" id="KW-0460">Magnesium</keyword>
<keyword evidence="3" id="KW-0808">Transferase</keyword>
<dbReference type="InterPro" id="IPR000092">
    <property type="entry name" value="Polyprenyl_synt"/>
</dbReference>
<dbReference type="GO" id="GO:0008299">
    <property type="term" value="P:isoprenoid biosynthetic process"/>
    <property type="evidence" value="ECO:0007669"/>
    <property type="project" value="InterPro"/>
</dbReference>
<protein>
    <submittedName>
        <fullName evidence="6">Polyprenyl synthetase</fullName>
    </submittedName>
</protein>
<dbReference type="CDD" id="cd00867">
    <property type="entry name" value="Trans_IPPS"/>
    <property type="match status" value="1"/>
</dbReference>
<comment type="similarity">
    <text evidence="2">Belongs to the FPP/GGPP synthase family.</text>
</comment>
<dbReference type="EMBL" id="SLUO01000008">
    <property type="protein sequence ID" value="TCL57639.1"/>
    <property type="molecule type" value="Genomic_DNA"/>
</dbReference>
<evidence type="ECO:0000313" key="6">
    <source>
        <dbReference type="EMBL" id="TCL57639.1"/>
    </source>
</evidence>